<dbReference type="AlphaFoldDB" id="A0A7S1YID8"/>
<feature type="region of interest" description="Disordered" evidence="1">
    <location>
        <begin position="1"/>
        <end position="509"/>
    </location>
</feature>
<feature type="compositionally biased region" description="Acidic residues" evidence="1">
    <location>
        <begin position="759"/>
        <end position="768"/>
    </location>
</feature>
<feature type="compositionally biased region" description="Basic and acidic residues" evidence="1">
    <location>
        <begin position="65"/>
        <end position="79"/>
    </location>
</feature>
<feature type="compositionally biased region" description="Low complexity" evidence="1">
    <location>
        <begin position="19"/>
        <end position="36"/>
    </location>
</feature>
<accession>A0A7S1YID8</accession>
<sequence>MGACCSTDTSTATVGGAHSKGPPTHKPSPSSSAPSKVQTASNATVADKEKDKVPTNAIEGSPSEDQNRSLERTASDDITHIIGDLSDSSGARESLAVGDADDPLELGKSVSPLTPSNDDDIAATEELEPRTSTTAEETNKKDDATTNDHEPIPEEEEKPTEPALNSNVEPDTVELAPISNLSATTTSERNATTSSATESTPKPDTEPTPATEDTQDQADTEPPKEKESPAVRTGLAAMAAAAKKVDDTSADDAANGMEVPTVAKPPSPPTVSGGGGLAAMAAARKAMQESPSPATTTTTPIPEQTTESSKDEAAASGGLAAMAARAATARVAESPSPSASGNVAAGGGLASMAAMAAARRASQSPLPTTTNPTPEQISGRPGEVVNSGGGLAAMAATAAASTNIESPPTTETTAADAGSEPDTVATAKPEETMPISGLPAIASKDAQEGKTSKMPEISPTSVTSQAAGGGSMLAMMAAKAAERRKQQEEAAMAPTTETGEPEEHSIMSMDQDVENEDDANYDSAVLSSSNFGFGDEDIVSDGFDEEDVGPLDEAELMLLGDKEEDEEGNWMGLDPPPTEDSEMITTKINFLRDNDDISMEDAGGAVEELDPPDAVVDDDSFGMELEDDEADYEDEEGSDAMETDVDDDLDPLEGTTHTLELENSVHCNVGMRAVQYYSTVDELDPPQRDEFGDDDQTELPEKYRYDMDTHNGEGDESTKMSYVLAQLDDAETVDIVDPSTLASTLAKDATSEDVRHDEEPSDAIDELDPPSVAEVETTPTQESNETDRDGAVDEAPRKKFARRASEPWNLDASTRSYLVESRNDEEDCAQNKKRAMAALVSKEDEAALDVVLGRRNRSTYHQPSLDDEILTRNIRSTYYQPSLDEVMTRIISRSTYKDPVGDLSHRSVEGRRALYIHFSKPSTVAATAIEDDELSDLE</sequence>
<feature type="compositionally biased region" description="Basic and acidic residues" evidence="1">
    <location>
        <begin position="749"/>
        <end position="758"/>
    </location>
</feature>
<feature type="region of interest" description="Disordered" evidence="1">
    <location>
        <begin position="744"/>
        <end position="806"/>
    </location>
</feature>
<feature type="region of interest" description="Disordered" evidence="1">
    <location>
        <begin position="603"/>
        <end position="654"/>
    </location>
</feature>
<feature type="compositionally biased region" description="Low complexity" evidence="1">
    <location>
        <begin position="278"/>
        <end position="307"/>
    </location>
</feature>
<feature type="compositionally biased region" description="Low complexity" evidence="1">
    <location>
        <begin position="350"/>
        <end position="362"/>
    </location>
</feature>
<feature type="compositionally biased region" description="Polar residues" evidence="1">
    <location>
        <begin position="363"/>
        <end position="376"/>
    </location>
</feature>
<feature type="compositionally biased region" description="Low complexity" evidence="1">
    <location>
        <begin position="314"/>
        <end position="332"/>
    </location>
</feature>
<evidence type="ECO:0000313" key="2">
    <source>
        <dbReference type="EMBL" id="CAD9302553.1"/>
    </source>
</evidence>
<gene>
    <name evidence="2" type="ORF">GOCE00092_LOCUS22524</name>
</gene>
<feature type="compositionally biased region" description="Acidic residues" evidence="1">
    <location>
        <begin position="117"/>
        <end position="126"/>
    </location>
</feature>
<name>A0A7S1YID8_9STRA</name>
<protein>
    <submittedName>
        <fullName evidence="2">Uncharacterized protein</fullName>
    </submittedName>
</protein>
<feature type="compositionally biased region" description="Polar residues" evidence="1">
    <location>
        <begin position="1"/>
        <end position="13"/>
    </location>
</feature>
<feature type="region of interest" description="Disordered" evidence="1">
    <location>
        <begin position="560"/>
        <end position="581"/>
    </location>
</feature>
<feature type="compositionally biased region" description="Polar residues" evidence="1">
    <location>
        <begin position="179"/>
        <end position="199"/>
    </location>
</feature>
<dbReference type="EMBL" id="HBGK01042913">
    <property type="protein sequence ID" value="CAD9302553.1"/>
    <property type="molecule type" value="Transcribed_RNA"/>
</dbReference>
<feature type="compositionally biased region" description="Basic and acidic residues" evidence="1">
    <location>
        <begin position="785"/>
        <end position="797"/>
    </location>
</feature>
<reference evidence="2" key="1">
    <citation type="submission" date="2021-01" db="EMBL/GenBank/DDBJ databases">
        <authorList>
            <person name="Corre E."/>
            <person name="Pelletier E."/>
            <person name="Niang G."/>
            <person name="Scheremetjew M."/>
            <person name="Finn R."/>
            <person name="Kale V."/>
            <person name="Holt S."/>
            <person name="Cochrane G."/>
            <person name="Meng A."/>
            <person name="Brown T."/>
            <person name="Cohen L."/>
        </authorList>
    </citation>
    <scope>NUCLEOTIDE SEQUENCE</scope>
    <source>
        <strain evidence="2">CCMP 410</strain>
    </source>
</reference>
<organism evidence="2">
    <name type="scientific">Grammatophora oceanica</name>
    <dbReference type="NCBI Taxonomy" id="210454"/>
    <lineage>
        <taxon>Eukaryota</taxon>
        <taxon>Sar</taxon>
        <taxon>Stramenopiles</taxon>
        <taxon>Ochrophyta</taxon>
        <taxon>Bacillariophyta</taxon>
        <taxon>Fragilariophyceae</taxon>
        <taxon>Fragilariophycidae</taxon>
        <taxon>Rhabdonematales</taxon>
        <taxon>Grammatophoraceae</taxon>
        <taxon>Grammatophora</taxon>
    </lineage>
</organism>
<evidence type="ECO:0000256" key="1">
    <source>
        <dbReference type="SAM" id="MobiDB-lite"/>
    </source>
</evidence>
<proteinExistence type="predicted"/>
<feature type="compositionally biased region" description="Polar residues" evidence="1">
    <location>
        <begin position="401"/>
        <end position="413"/>
    </location>
</feature>
<feature type="compositionally biased region" description="Acidic residues" evidence="1">
    <location>
        <begin position="534"/>
        <end position="547"/>
    </location>
</feature>
<feature type="compositionally biased region" description="Acidic residues" evidence="1">
    <location>
        <begin position="607"/>
        <end position="651"/>
    </location>
</feature>
<feature type="compositionally biased region" description="Basic and acidic residues" evidence="1">
    <location>
        <begin position="137"/>
        <end position="152"/>
    </location>
</feature>
<feature type="region of interest" description="Disordered" evidence="1">
    <location>
        <begin position="524"/>
        <end position="547"/>
    </location>
</feature>
<feature type="region of interest" description="Disordered" evidence="1">
    <location>
        <begin position="683"/>
        <end position="720"/>
    </location>
</feature>
<feature type="compositionally biased region" description="Basic and acidic residues" evidence="1">
    <location>
        <begin position="699"/>
        <end position="718"/>
    </location>
</feature>